<dbReference type="GO" id="GO:0016491">
    <property type="term" value="F:oxidoreductase activity"/>
    <property type="evidence" value="ECO:0007669"/>
    <property type="project" value="UniProtKB-KW"/>
</dbReference>
<evidence type="ECO:0000313" key="3">
    <source>
        <dbReference type="EMBL" id="GIG15324.1"/>
    </source>
</evidence>
<keyword evidence="4" id="KW-1185">Reference proteome</keyword>
<dbReference type="PRINTS" id="PR00081">
    <property type="entry name" value="GDHRDH"/>
</dbReference>
<protein>
    <submittedName>
        <fullName evidence="3">Short-chain dehydrogenase</fullName>
    </submittedName>
</protein>
<dbReference type="Gene3D" id="3.40.50.720">
    <property type="entry name" value="NAD(P)-binding Rossmann-like Domain"/>
    <property type="match status" value="1"/>
</dbReference>
<dbReference type="CDD" id="cd05233">
    <property type="entry name" value="SDR_c"/>
    <property type="match status" value="1"/>
</dbReference>
<proteinExistence type="inferred from homology"/>
<dbReference type="EMBL" id="BONJ01000020">
    <property type="protein sequence ID" value="GIG15324.1"/>
    <property type="molecule type" value="Genomic_DNA"/>
</dbReference>
<keyword evidence="2" id="KW-0560">Oxidoreductase</keyword>
<name>A0A8J3LGX3_9ACTN</name>
<dbReference type="InterPro" id="IPR002347">
    <property type="entry name" value="SDR_fam"/>
</dbReference>
<comment type="similarity">
    <text evidence="1">Belongs to the short-chain dehydrogenases/reductases (SDR) family.</text>
</comment>
<dbReference type="SUPFAM" id="SSF51735">
    <property type="entry name" value="NAD(P)-binding Rossmann-fold domains"/>
    <property type="match status" value="1"/>
</dbReference>
<organism evidence="3 4">
    <name type="scientific">Catellatospora methionotrophica</name>
    <dbReference type="NCBI Taxonomy" id="121620"/>
    <lineage>
        <taxon>Bacteria</taxon>
        <taxon>Bacillati</taxon>
        <taxon>Actinomycetota</taxon>
        <taxon>Actinomycetes</taxon>
        <taxon>Micromonosporales</taxon>
        <taxon>Micromonosporaceae</taxon>
        <taxon>Catellatospora</taxon>
    </lineage>
</organism>
<dbReference type="RefSeq" id="WP_166379752.1">
    <property type="nucleotide sequence ID" value="NZ_BAAATT010000005.1"/>
</dbReference>
<dbReference type="Proteomes" id="UP000660339">
    <property type="component" value="Unassembled WGS sequence"/>
</dbReference>
<dbReference type="InterPro" id="IPR036291">
    <property type="entry name" value="NAD(P)-bd_dom_sf"/>
</dbReference>
<accession>A0A8J3LGX3</accession>
<evidence type="ECO:0000256" key="2">
    <source>
        <dbReference type="ARBA" id="ARBA00023002"/>
    </source>
</evidence>
<dbReference type="PANTHER" id="PTHR43669:SF8">
    <property type="entry name" value="SHORT-CHAIN TYPE DEHYDROGENASE_REDUCTASE-RELATED"/>
    <property type="match status" value="1"/>
</dbReference>
<sequence>MLLANKNAVVYGGGGAIGGAVARAFAQEGATVYLAGRTRSKLEAVAEAIRADGGAAEVAEVDALDEQAVGDHADLMAKAAGSIDIALNAVGIMHVQGTPLAELSLEDFLHPITAYTRAQFVTAKAVSRHMTRQGSGVILSLSTPGSKLPGPGFLGFGVTCAAIEATSRLLAGELGGSGVRVVCLRPDAVPQAIAAGSYSRDVFEPIAARAGVPLDDMLAGAAGNTLLKRLPTLDDVANMAVFLASDRAAAVTGTVANMTCGSLVD</sequence>
<reference evidence="3" key="1">
    <citation type="submission" date="2021-01" db="EMBL/GenBank/DDBJ databases">
        <title>Whole genome shotgun sequence of Catellatospora methionotrophica NBRC 14553.</title>
        <authorList>
            <person name="Komaki H."/>
            <person name="Tamura T."/>
        </authorList>
    </citation>
    <scope>NUCLEOTIDE SEQUENCE</scope>
    <source>
        <strain evidence="3">NBRC 14553</strain>
    </source>
</reference>
<evidence type="ECO:0000256" key="1">
    <source>
        <dbReference type="ARBA" id="ARBA00006484"/>
    </source>
</evidence>
<comment type="caution">
    <text evidence="3">The sequence shown here is derived from an EMBL/GenBank/DDBJ whole genome shotgun (WGS) entry which is preliminary data.</text>
</comment>
<gene>
    <name evidence="3" type="ORF">Cme02nite_36560</name>
</gene>
<dbReference type="Pfam" id="PF13561">
    <property type="entry name" value="adh_short_C2"/>
    <property type="match status" value="1"/>
</dbReference>
<evidence type="ECO:0000313" key="4">
    <source>
        <dbReference type="Proteomes" id="UP000660339"/>
    </source>
</evidence>
<dbReference type="PANTHER" id="PTHR43669">
    <property type="entry name" value="5-KETO-D-GLUCONATE 5-REDUCTASE"/>
    <property type="match status" value="1"/>
</dbReference>
<dbReference type="AlphaFoldDB" id="A0A8J3LGX3"/>